<evidence type="ECO:0000259" key="1">
    <source>
        <dbReference type="Pfam" id="PF01926"/>
    </source>
</evidence>
<proteinExistence type="predicted"/>
<comment type="caution">
    <text evidence="2">The sequence shown here is derived from an EMBL/GenBank/DDBJ whole genome shotgun (WGS) entry which is preliminary data.</text>
</comment>
<evidence type="ECO:0000313" key="3">
    <source>
        <dbReference type="Proteomes" id="UP000629468"/>
    </source>
</evidence>
<organism evidence="2 3">
    <name type="scientific">Agaricus bisporus var. burnettii</name>
    <dbReference type="NCBI Taxonomy" id="192524"/>
    <lineage>
        <taxon>Eukaryota</taxon>
        <taxon>Fungi</taxon>
        <taxon>Dikarya</taxon>
        <taxon>Basidiomycota</taxon>
        <taxon>Agaricomycotina</taxon>
        <taxon>Agaricomycetes</taxon>
        <taxon>Agaricomycetidae</taxon>
        <taxon>Agaricales</taxon>
        <taxon>Agaricineae</taxon>
        <taxon>Agaricaceae</taxon>
        <taxon>Agaricus</taxon>
    </lineage>
</organism>
<feature type="domain" description="G" evidence="1">
    <location>
        <begin position="52"/>
        <end position="108"/>
    </location>
</feature>
<evidence type="ECO:0000313" key="2">
    <source>
        <dbReference type="EMBL" id="KAF7771743.1"/>
    </source>
</evidence>
<accession>A0A8H7F174</accession>
<dbReference type="InterPro" id="IPR006073">
    <property type="entry name" value="GTP-bd"/>
</dbReference>
<dbReference type="Pfam" id="PF01926">
    <property type="entry name" value="MMR_HSR1"/>
    <property type="match status" value="1"/>
</dbReference>
<dbReference type="GO" id="GO:0005525">
    <property type="term" value="F:GTP binding"/>
    <property type="evidence" value="ECO:0007669"/>
    <property type="project" value="InterPro"/>
</dbReference>
<dbReference type="Gene3D" id="3.40.50.300">
    <property type="entry name" value="P-loop containing nucleotide triphosphate hydrolases"/>
    <property type="match status" value="1"/>
</dbReference>
<name>A0A8H7F174_AGABI</name>
<gene>
    <name evidence="2" type="ORF">Agabi119p4_6054</name>
</gene>
<sequence length="471" mass="53481">MSPPVLALASWGRVLHHNFASSLLSTSAFMSFKDLNPVRVIKEELDAIDYIVAIMGPTGAGKSSFIAAATGRDFGVGHSLQSHTSQLTAIRVKRGENYVVLVDTPGFDDTHLSDYDILKMISDWLRETQDGSTKPLKLCGILYLHRISDNRMGGTTLKNLEMFQKLCGKDRFNQVILTTTMWPEDPSDVEDAKGREVELYNVYWKLMIDKGSVIEPFKGTQASAWSILDNLVKKNKHAIQIQNELKKSWKDVPDTAAGKQLHGLNGTMIQRQKVALRQLLDEMGKTTDQEIQDLLVKEWLSVREEQEKATQDNQRLESRIGQKFIRIFSGKKKRTISQFPYEDRCLDLISDILKNDEQCRRISMRTGDDAKTMYDFLCKVSSREAFKEERTASNVAKLMRYLKKNNPTSIAAHHEKSQDGSSGPAFDVKYENVYKVLLDIIRNDTEERDIEFATNCDTDTAVYDDRCASNQ</sequence>
<dbReference type="Proteomes" id="UP000629468">
    <property type="component" value="Unassembled WGS sequence"/>
</dbReference>
<dbReference type="SUPFAM" id="SSF52540">
    <property type="entry name" value="P-loop containing nucleoside triphosphate hydrolases"/>
    <property type="match status" value="1"/>
</dbReference>
<protein>
    <recommendedName>
        <fullName evidence="1">G domain-containing protein</fullName>
    </recommendedName>
</protein>
<dbReference type="EMBL" id="JABXXO010000008">
    <property type="protein sequence ID" value="KAF7771743.1"/>
    <property type="molecule type" value="Genomic_DNA"/>
</dbReference>
<reference evidence="2 3" key="1">
    <citation type="journal article" name="Sci. Rep.">
        <title>Telomere-to-telomere assembled and centromere annotated genomes of the two main subspecies of the button mushroom Agaricus bisporus reveal especially polymorphic chromosome ends.</title>
        <authorList>
            <person name="Sonnenberg A.S.M."/>
            <person name="Sedaghat-Telgerd N."/>
            <person name="Lavrijssen B."/>
            <person name="Ohm R.A."/>
            <person name="Hendrickx P.M."/>
            <person name="Scholtmeijer K."/>
            <person name="Baars J.J.P."/>
            <person name="van Peer A."/>
        </authorList>
    </citation>
    <scope>NUCLEOTIDE SEQUENCE [LARGE SCALE GENOMIC DNA]</scope>
    <source>
        <strain evidence="2 3">H119_p4</strain>
    </source>
</reference>
<dbReference type="InterPro" id="IPR027417">
    <property type="entry name" value="P-loop_NTPase"/>
</dbReference>
<dbReference type="AlphaFoldDB" id="A0A8H7F174"/>